<dbReference type="InterPro" id="IPR003816">
    <property type="entry name" value="Nitrate_red_gam"/>
</dbReference>
<dbReference type="NCBIfam" id="TIGR00351">
    <property type="entry name" value="narI"/>
    <property type="match status" value="1"/>
</dbReference>
<evidence type="ECO:0000256" key="4">
    <source>
        <dbReference type="ARBA" id="ARBA00022475"/>
    </source>
</evidence>
<dbReference type="HOGENOM" id="CLU_092378_1_0_4"/>
<dbReference type="KEGG" id="bpsi:IX83_05395"/>
<dbReference type="AlphaFoldDB" id="A0A077DI50"/>
<evidence type="ECO:0000256" key="10">
    <source>
        <dbReference type="ARBA" id="ARBA00023002"/>
    </source>
</evidence>
<dbReference type="GO" id="GO:0005886">
    <property type="term" value="C:plasma membrane"/>
    <property type="evidence" value="ECO:0007669"/>
    <property type="project" value="UniProtKB-SubCell"/>
</dbReference>
<dbReference type="EC" id="1.7.5.1" evidence="2"/>
<dbReference type="GO" id="GO:0020037">
    <property type="term" value="F:heme binding"/>
    <property type="evidence" value="ECO:0007669"/>
    <property type="project" value="TreeGrafter"/>
</dbReference>
<feature type="binding site" description="axial binding residue" evidence="16">
    <location>
        <position position="185"/>
    </location>
    <ligand>
        <name>heme b</name>
        <dbReference type="ChEBI" id="CHEBI:60344"/>
        <label>1</label>
    </ligand>
    <ligandPart>
        <name>Fe</name>
        <dbReference type="ChEBI" id="CHEBI:18248"/>
    </ligandPart>
</feature>
<dbReference type="InterPro" id="IPR051936">
    <property type="entry name" value="Heme-iron_electron_transfer"/>
</dbReference>
<protein>
    <recommendedName>
        <fullName evidence="2">nitrate reductase (quinone)</fullName>
        <ecNumber evidence="2">1.7.5.1</ecNumber>
    </recommendedName>
</protein>
<evidence type="ECO:0000256" key="8">
    <source>
        <dbReference type="ARBA" id="ARBA00022982"/>
    </source>
</evidence>
<dbReference type="GO" id="GO:0046872">
    <property type="term" value="F:metal ion binding"/>
    <property type="evidence" value="ECO:0007669"/>
    <property type="project" value="UniProtKB-KW"/>
</dbReference>
<dbReference type="GO" id="GO:0009055">
    <property type="term" value="F:electron transfer activity"/>
    <property type="evidence" value="ECO:0007669"/>
    <property type="project" value="TreeGrafter"/>
</dbReference>
<feature type="binding site" description="axial binding residue" evidence="16">
    <location>
        <position position="63"/>
    </location>
    <ligand>
        <name>heme b</name>
        <dbReference type="ChEBI" id="CHEBI:60344"/>
        <label>1</label>
    </ligand>
    <ligandPart>
        <name>Fe</name>
        <dbReference type="ChEBI" id="CHEBI:18248"/>
    </ligandPart>
</feature>
<keyword evidence="8" id="KW-0249">Electron transport</keyword>
<feature type="binding site" description="axial binding residue" evidence="16">
    <location>
        <position position="53"/>
    </location>
    <ligand>
        <name>heme b</name>
        <dbReference type="ChEBI" id="CHEBI:60344"/>
        <label>1</label>
    </ligand>
    <ligandPart>
        <name>Fe</name>
        <dbReference type="ChEBI" id="CHEBI:18248"/>
    </ligandPart>
</feature>
<evidence type="ECO:0000256" key="13">
    <source>
        <dbReference type="ARBA" id="ARBA00023136"/>
    </source>
</evidence>
<keyword evidence="11 16" id="KW-0408">Iron</keyword>
<dbReference type="FunFam" id="1.20.950.20:FF:000001">
    <property type="entry name" value="Respiratory nitrate reductase subunit gamma"/>
    <property type="match status" value="1"/>
</dbReference>
<evidence type="ECO:0000256" key="2">
    <source>
        <dbReference type="ARBA" id="ARBA00012500"/>
    </source>
</evidence>
<evidence type="ECO:0000256" key="14">
    <source>
        <dbReference type="ARBA" id="ARBA00048294"/>
    </source>
</evidence>
<comment type="subunit">
    <text evidence="15">Dimer of heterotrimers each composed of an alpha, a beta and a gamma chain. Alpha and beta are catalytic chains; gamma chains are involved in binding the enzyme complex to the cytoplasmic membrane.</text>
</comment>
<feature type="transmembrane region" description="Helical" evidence="17">
    <location>
        <begin position="192"/>
        <end position="215"/>
    </location>
</feature>
<dbReference type="OrthoDB" id="9788113at2"/>
<dbReference type="Proteomes" id="UP000028945">
    <property type="component" value="Chromosome"/>
</dbReference>
<keyword evidence="7" id="KW-0479">Metal-binding</keyword>
<evidence type="ECO:0000256" key="6">
    <source>
        <dbReference type="ARBA" id="ARBA00022692"/>
    </source>
</evidence>
<evidence type="ECO:0000256" key="3">
    <source>
        <dbReference type="ARBA" id="ARBA00022448"/>
    </source>
</evidence>
<evidence type="ECO:0000256" key="17">
    <source>
        <dbReference type="SAM" id="Phobius"/>
    </source>
</evidence>
<dbReference type="GO" id="GO:0160182">
    <property type="term" value="F:nitrate reductase (quinone) activity"/>
    <property type="evidence" value="ECO:0007669"/>
    <property type="project" value="UniProtKB-EC"/>
</dbReference>
<keyword evidence="6 17" id="KW-0812">Transmembrane</keyword>
<dbReference type="SUPFAM" id="SSF103501">
    <property type="entry name" value="Respiratory nitrate reductase 1 gamma chain"/>
    <property type="match status" value="1"/>
</dbReference>
<evidence type="ECO:0000259" key="18">
    <source>
        <dbReference type="Pfam" id="PF02665"/>
    </source>
</evidence>
<evidence type="ECO:0000256" key="11">
    <source>
        <dbReference type="ARBA" id="ARBA00023004"/>
    </source>
</evidence>
<keyword evidence="10" id="KW-0560">Oxidoreductase</keyword>
<dbReference type="PANTHER" id="PTHR30598">
    <property type="entry name" value="NITRATE REDUCTASE PRIVATE CHAPERONE, REDOX ENZYME MATURATION PROTEIN REMP FAMILY"/>
    <property type="match status" value="1"/>
</dbReference>
<keyword evidence="5 16" id="KW-0349">Heme</keyword>
<dbReference type="EMBL" id="CP009238">
    <property type="protein sequence ID" value="AIL32823.1"/>
    <property type="molecule type" value="Genomic_DNA"/>
</dbReference>
<dbReference type="eggNOG" id="COG2181">
    <property type="taxonomic scope" value="Bacteria"/>
</dbReference>
<evidence type="ECO:0000256" key="9">
    <source>
        <dbReference type="ARBA" id="ARBA00022989"/>
    </source>
</evidence>
<organism evidence="19 20">
    <name type="scientific">Basilea psittacipulmonis DSM 24701</name>
    <dbReference type="NCBI Taxonomy" id="1072685"/>
    <lineage>
        <taxon>Bacteria</taxon>
        <taxon>Pseudomonadati</taxon>
        <taxon>Pseudomonadota</taxon>
        <taxon>Betaproteobacteria</taxon>
        <taxon>Burkholderiales</taxon>
        <taxon>Alcaligenaceae</taxon>
        <taxon>Basilea</taxon>
    </lineage>
</organism>
<evidence type="ECO:0000256" key="7">
    <source>
        <dbReference type="ARBA" id="ARBA00022723"/>
    </source>
</evidence>
<dbReference type="RefSeq" id="WP_038499934.1">
    <property type="nucleotide sequence ID" value="NZ_AFWK01000008.1"/>
</dbReference>
<keyword evidence="9 17" id="KW-1133">Transmembrane helix</keyword>
<keyword evidence="3" id="KW-0813">Transport</keyword>
<evidence type="ECO:0000256" key="15">
    <source>
        <dbReference type="ARBA" id="ARBA00063882"/>
    </source>
</evidence>
<keyword evidence="13 17" id="KW-0472">Membrane</keyword>
<name>A0A077DI50_9BURK</name>
<sequence length="224" mass="26210">MNLFFFGIYPYICMSIFLLGSLVRYDREQYTWKSDSSQLLYRGQLILGSRLFHLGVLMVFLGHLFGLLTPLSVWEFLGVTHTAKQIFAMSMGGLFGSLAWIGLVILIHRRLRCERLRANSTWRDYLVLGWIFITLSFGLSTIFVSAHHLDGEEMVKLMEWAQHIVTFRVSASDYIQGTDIIFRIHIFLGMTFFAIFPFTRMVHAWSGFGTLYYIIRPWQLVRRR</sequence>
<reference evidence="19 20" key="1">
    <citation type="journal article" date="2014" name="BMC Genomics">
        <title>A genomic perspective on a new bacterial genus and species from the Alcaligenaceae family, Basilea psittacipulmonis.</title>
        <authorList>
            <person name="Whiteson K.L."/>
            <person name="Hernandez D."/>
            <person name="Lazarevic V."/>
            <person name="Gaia N."/>
            <person name="Farinelli L."/>
            <person name="Francois P."/>
            <person name="Pilo P."/>
            <person name="Frey J."/>
            <person name="Schrenzel J."/>
        </authorList>
    </citation>
    <scope>NUCLEOTIDE SEQUENCE [LARGE SCALE GENOMIC DNA]</scope>
    <source>
        <strain evidence="19 20">DSM 24701</strain>
    </source>
</reference>
<evidence type="ECO:0000313" key="20">
    <source>
        <dbReference type="Proteomes" id="UP000028945"/>
    </source>
</evidence>
<dbReference type="Pfam" id="PF02665">
    <property type="entry name" value="Nitrate_red_gam"/>
    <property type="match status" value="1"/>
</dbReference>
<feature type="binding site" description="axial binding residue" evidence="16">
    <location>
        <position position="203"/>
    </location>
    <ligand>
        <name>heme b</name>
        <dbReference type="ChEBI" id="CHEBI:60344"/>
        <label>1</label>
    </ligand>
    <ligandPart>
        <name>Fe</name>
        <dbReference type="ChEBI" id="CHEBI:18248"/>
    </ligandPart>
</feature>
<accession>A0A077DI50</accession>
<feature type="transmembrane region" description="Helical" evidence="17">
    <location>
        <begin position="127"/>
        <end position="149"/>
    </location>
</feature>
<proteinExistence type="predicted"/>
<keyword evidence="20" id="KW-1185">Reference proteome</keyword>
<comment type="catalytic activity">
    <reaction evidence="14">
        <text>nitrate + a quinol = a quinone + nitrite + H2O</text>
        <dbReference type="Rhea" id="RHEA:56144"/>
        <dbReference type="ChEBI" id="CHEBI:15377"/>
        <dbReference type="ChEBI" id="CHEBI:16301"/>
        <dbReference type="ChEBI" id="CHEBI:17632"/>
        <dbReference type="ChEBI" id="CHEBI:24646"/>
        <dbReference type="ChEBI" id="CHEBI:132124"/>
        <dbReference type="EC" id="1.7.5.1"/>
    </reaction>
</comment>
<evidence type="ECO:0000256" key="16">
    <source>
        <dbReference type="PIRSR" id="PIRSR603816-1"/>
    </source>
</evidence>
<dbReference type="InterPro" id="IPR036197">
    <property type="entry name" value="NarG-like_sf"/>
</dbReference>
<keyword evidence="4" id="KW-1003">Cell membrane</keyword>
<dbReference type="PANTHER" id="PTHR30598:SF3">
    <property type="entry name" value="RESPIRATORY NITRATE REDUCTASE 1 GAMMA CHAIN"/>
    <property type="match status" value="1"/>
</dbReference>
<evidence type="ECO:0000313" key="19">
    <source>
        <dbReference type="EMBL" id="AIL32823.1"/>
    </source>
</evidence>
<evidence type="ECO:0000256" key="1">
    <source>
        <dbReference type="ARBA" id="ARBA00004651"/>
    </source>
</evidence>
<comment type="subcellular location">
    <subcellularLocation>
        <location evidence="1">Cell membrane</location>
        <topology evidence="1">Multi-pass membrane protein</topology>
    </subcellularLocation>
</comment>
<keyword evidence="12" id="KW-0534">Nitrate assimilation</keyword>
<dbReference type="GO" id="GO:0019645">
    <property type="term" value="P:anaerobic electron transport chain"/>
    <property type="evidence" value="ECO:0007669"/>
    <property type="project" value="UniProtKB-ARBA"/>
</dbReference>
<dbReference type="Gene3D" id="1.20.950.20">
    <property type="entry name" value="Transmembrane di-heme cytochromes, Chain C"/>
    <property type="match status" value="1"/>
</dbReference>
<dbReference type="InterPro" id="IPR023234">
    <property type="entry name" value="NarG-like_domain"/>
</dbReference>
<feature type="transmembrane region" description="Helical" evidence="17">
    <location>
        <begin position="6"/>
        <end position="25"/>
    </location>
</feature>
<dbReference type="STRING" id="1072685.IX83_05395"/>
<feature type="transmembrane region" description="Helical" evidence="17">
    <location>
        <begin position="86"/>
        <end position="107"/>
    </location>
</feature>
<evidence type="ECO:0000256" key="12">
    <source>
        <dbReference type="ARBA" id="ARBA00023063"/>
    </source>
</evidence>
<feature type="transmembrane region" description="Helical" evidence="17">
    <location>
        <begin position="45"/>
        <end position="66"/>
    </location>
</feature>
<evidence type="ECO:0000256" key="5">
    <source>
        <dbReference type="ARBA" id="ARBA00022617"/>
    </source>
</evidence>
<gene>
    <name evidence="19" type="ORF">IX83_05395</name>
</gene>
<dbReference type="GO" id="GO:0009325">
    <property type="term" value="C:nitrate reductase complex"/>
    <property type="evidence" value="ECO:0007669"/>
    <property type="project" value="InterPro"/>
</dbReference>
<dbReference type="GO" id="GO:0042128">
    <property type="term" value="P:nitrate assimilation"/>
    <property type="evidence" value="ECO:0007669"/>
    <property type="project" value="UniProtKB-KW"/>
</dbReference>
<feature type="domain" description="NarG-like" evidence="18">
    <location>
        <begin position="2"/>
        <end position="224"/>
    </location>
</feature>